<reference evidence="3 4" key="1">
    <citation type="submission" date="2019-07" db="EMBL/GenBank/DDBJ databases">
        <title>Whole genome shotgun sequence of Lactobacillus aviarius subsp. aviarius NBRC 102162.</title>
        <authorList>
            <person name="Hosoyama A."/>
            <person name="Uohara A."/>
            <person name="Ohji S."/>
            <person name="Ichikawa N."/>
        </authorList>
    </citation>
    <scope>NUCLEOTIDE SEQUENCE [LARGE SCALE GENOMIC DNA]</scope>
    <source>
        <strain evidence="3 4">NBRC 102162</strain>
    </source>
</reference>
<dbReference type="Proteomes" id="UP000321722">
    <property type="component" value="Unassembled WGS sequence"/>
</dbReference>
<dbReference type="SMART" id="SM00530">
    <property type="entry name" value="HTH_XRE"/>
    <property type="match status" value="1"/>
</dbReference>
<organism evidence="3 4">
    <name type="scientific">Ligilactobacillus aviarius</name>
    <dbReference type="NCBI Taxonomy" id="1606"/>
    <lineage>
        <taxon>Bacteria</taxon>
        <taxon>Bacillati</taxon>
        <taxon>Bacillota</taxon>
        <taxon>Bacilli</taxon>
        <taxon>Lactobacillales</taxon>
        <taxon>Lactobacillaceae</taxon>
        <taxon>Ligilactobacillus</taxon>
    </lineage>
</organism>
<dbReference type="RefSeq" id="WP_057827656.1">
    <property type="nucleotide sequence ID" value="NZ_BAAACL010000001.1"/>
</dbReference>
<dbReference type="PROSITE" id="PS50943">
    <property type="entry name" value="HTH_CROC1"/>
    <property type="match status" value="1"/>
</dbReference>
<proteinExistence type="predicted"/>
<comment type="caution">
    <text evidence="3">The sequence shown here is derived from an EMBL/GenBank/DDBJ whole genome shotgun (WGS) entry which is preliminary data.</text>
</comment>
<dbReference type="Gene3D" id="1.10.260.40">
    <property type="entry name" value="lambda repressor-like DNA-binding domains"/>
    <property type="match status" value="1"/>
</dbReference>
<dbReference type="GO" id="GO:0003677">
    <property type="term" value="F:DNA binding"/>
    <property type="evidence" value="ECO:0007669"/>
    <property type="project" value="UniProtKB-KW"/>
</dbReference>
<evidence type="ECO:0000256" key="1">
    <source>
        <dbReference type="ARBA" id="ARBA00023125"/>
    </source>
</evidence>
<dbReference type="InterPro" id="IPR001387">
    <property type="entry name" value="Cro/C1-type_HTH"/>
</dbReference>
<keyword evidence="1" id="KW-0238">DNA-binding</keyword>
<evidence type="ECO:0000259" key="2">
    <source>
        <dbReference type="PROSITE" id="PS50943"/>
    </source>
</evidence>
<name>A0A510WQW4_9LACO</name>
<dbReference type="PANTHER" id="PTHR46558:SF11">
    <property type="entry name" value="HTH-TYPE TRANSCRIPTIONAL REGULATOR XRE"/>
    <property type="match status" value="1"/>
</dbReference>
<accession>A0A510WQW4</accession>
<evidence type="ECO:0000313" key="3">
    <source>
        <dbReference type="EMBL" id="GEK41608.1"/>
    </source>
</evidence>
<dbReference type="PANTHER" id="PTHR46558">
    <property type="entry name" value="TRACRIPTIONAL REGULATORY PROTEIN-RELATED-RELATED"/>
    <property type="match status" value="1"/>
</dbReference>
<evidence type="ECO:0000313" key="4">
    <source>
        <dbReference type="Proteomes" id="UP000321722"/>
    </source>
</evidence>
<keyword evidence="4" id="KW-1185">Reference proteome</keyword>
<dbReference type="GeneID" id="29933546"/>
<dbReference type="SUPFAM" id="SSF47413">
    <property type="entry name" value="lambda repressor-like DNA-binding domains"/>
    <property type="match status" value="1"/>
</dbReference>
<dbReference type="EMBL" id="BJUI01000003">
    <property type="protein sequence ID" value="GEK41608.1"/>
    <property type="molecule type" value="Genomic_DNA"/>
</dbReference>
<dbReference type="Pfam" id="PF01381">
    <property type="entry name" value="HTH_3"/>
    <property type="match status" value="1"/>
</dbReference>
<dbReference type="CDD" id="cd00093">
    <property type="entry name" value="HTH_XRE"/>
    <property type="match status" value="1"/>
</dbReference>
<feature type="domain" description="HTH cro/C1-type" evidence="2">
    <location>
        <begin position="5"/>
        <end position="59"/>
    </location>
</feature>
<dbReference type="InterPro" id="IPR010982">
    <property type="entry name" value="Lambda_DNA-bd_dom_sf"/>
</dbReference>
<protein>
    <recommendedName>
        <fullName evidence="2">HTH cro/C1-type domain-containing protein</fullName>
    </recommendedName>
</protein>
<gene>
    <name evidence="3" type="ORF">LAV01_04400</name>
</gene>
<dbReference type="AlphaFoldDB" id="A0A510WQW4"/>
<sequence>MCTRIRELRIEKGITQKKLADLLDISQQAVANYEKGKRIPKKELQEKLATIFNMPASYVLGIGFSTKELEGIAYKAIYKSVKNIIENNISHGSDGRLQRFLESGLLLEVLNLKKIVVKDNKVLPYEEIKDNLKNKLNKYFNDLYFRAISTKIANEYAFYIVTDYSEIEDMQQSIKRDYINNDLPERIIEIDSKITAEKEKELINKLNLENLNTFNNLNKNNRELKKVLLAGKKDRAIKLINQSIDILNNIKKRL</sequence>